<dbReference type="InterPro" id="IPR052954">
    <property type="entry name" value="GPCR-Ligand_Int"/>
</dbReference>
<dbReference type="EMBL" id="CAJNOR010004779">
    <property type="protein sequence ID" value="CAF1526828.1"/>
    <property type="molecule type" value="Genomic_DNA"/>
</dbReference>
<evidence type="ECO:0000256" key="4">
    <source>
        <dbReference type="ARBA" id="ARBA00023136"/>
    </source>
</evidence>
<dbReference type="Gene3D" id="1.20.1070.10">
    <property type="entry name" value="Rhodopsin 7-helix transmembrane proteins"/>
    <property type="match status" value="1"/>
</dbReference>
<evidence type="ECO:0000256" key="2">
    <source>
        <dbReference type="ARBA" id="ARBA00022692"/>
    </source>
</evidence>
<evidence type="ECO:0000313" key="7">
    <source>
        <dbReference type="EMBL" id="CAF1526828.1"/>
    </source>
</evidence>
<dbReference type="GO" id="GO:0016020">
    <property type="term" value="C:membrane"/>
    <property type="evidence" value="ECO:0007669"/>
    <property type="project" value="UniProtKB-SubCell"/>
</dbReference>
<dbReference type="Pfam" id="PF00001">
    <property type="entry name" value="7tm_1"/>
    <property type="match status" value="1"/>
</dbReference>
<comment type="subcellular location">
    <subcellularLocation>
        <location evidence="1">Membrane</location>
    </subcellularLocation>
</comment>
<feature type="transmembrane region" description="Helical" evidence="5">
    <location>
        <begin position="23"/>
        <end position="43"/>
    </location>
</feature>
<keyword evidence="2 5" id="KW-0812">Transmembrane</keyword>
<feature type="transmembrane region" description="Helical" evidence="5">
    <location>
        <begin position="283"/>
        <end position="306"/>
    </location>
</feature>
<evidence type="ECO:0000256" key="3">
    <source>
        <dbReference type="ARBA" id="ARBA00022989"/>
    </source>
</evidence>
<evidence type="ECO:0000259" key="6">
    <source>
        <dbReference type="PROSITE" id="PS50262"/>
    </source>
</evidence>
<feature type="transmembrane region" description="Helical" evidence="5">
    <location>
        <begin position="248"/>
        <end position="271"/>
    </location>
</feature>
<comment type="caution">
    <text evidence="7">The sequence shown here is derived from an EMBL/GenBank/DDBJ whole genome shotgun (WGS) entry which is preliminary data.</text>
</comment>
<keyword evidence="8" id="KW-1185">Reference proteome</keyword>
<dbReference type="InterPro" id="IPR017452">
    <property type="entry name" value="GPCR_Rhodpsn_7TM"/>
</dbReference>
<dbReference type="PANTHER" id="PTHR46641">
    <property type="entry name" value="FMRFAMIDE RECEPTOR-RELATED"/>
    <property type="match status" value="1"/>
</dbReference>
<name>A0A815V0C2_ADIRI</name>
<feature type="transmembrane region" description="Helical" evidence="5">
    <location>
        <begin position="55"/>
        <end position="76"/>
    </location>
</feature>
<dbReference type="SUPFAM" id="SSF81321">
    <property type="entry name" value="Family A G protein-coupled receptor-like"/>
    <property type="match status" value="1"/>
</dbReference>
<sequence>MNATIGDRLSFVNPIAVNRCYQVGYSILFLLGFPGNLASLFTFSRASLRKLSTACLFIALAIFDTLYLFMCIFDYLEFGFSVSLYGRLSYGEFCRFRYFVMHAAQFASAWILVVVSIDRWVRTRFPFKSNLICTPAKGLIAVGVVLIIDVALHFHLLTRWFGMLVPGLAIAACGPSFAQQSYTIFYFMFWSIIQIITTCIIPAMIMFFIVIDILVSVHVRKQAFVRPIHAFAVGRNAQHRRAVNRQMLILTIGSVCFFFVTALPVGIYKIISPRDSNLINNYLSIITIWTGLGWLQSLFHAVNFYVHCLCSNLFRREFQLQVKYMVGQKETRVQKIEIVCRE</sequence>
<keyword evidence="4 5" id="KW-0472">Membrane</keyword>
<organism evidence="7 8">
    <name type="scientific">Adineta ricciae</name>
    <name type="common">Rotifer</name>
    <dbReference type="NCBI Taxonomy" id="249248"/>
    <lineage>
        <taxon>Eukaryota</taxon>
        <taxon>Metazoa</taxon>
        <taxon>Spiralia</taxon>
        <taxon>Gnathifera</taxon>
        <taxon>Rotifera</taxon>
        <taxon>Eurotatoria</taxon>
        <taxon>Bdelloidea</taxon>
        <taxon>Adinetida</taxon>
        <taxon>Adinetidae</taxon>
        <taxon>Adineta</taxon>
    </lineage>
</organism>
<evidence type="ECO:0000256" key="1">
    <source>
        <dbReference type="ARBA" id="ARBA00004370"/>
    </source>
</evidence>
<dbReference type="PROSITE" id="PS50262">
    <property type="entry name" value="G_PROTEIN_RECEP_F1_2"/>
    <property type="match status" value="1"/>
</dbReference>
<reference evidence="7" key="1">
    <citation type="submission" date="2021-02" db="EMBL/GenBank/DDBJ databases">
        <authorList>
            <person name="Nowell W R."/>
        </authorList>
    </citation>
    <scope>NUCLEOTIDE SEQUENCE</scope>
</reference>
<protein>
    <recommendedName>
        <fullName evidence="6">G-protein coupled receptors family 1 profile domain-containing protein</fullName>
    </recommendedName>
</protein>
<accession>A0A815V0C2</accession>
<feature type="domain" description="G-protein coupled receptors family 1 profile" evidence="6">
    <location>
        <begin position="35"/>
        <end position="307"/>
    </location>
</feature>
<proteinExistence type="predicted"/>
<dbReference type="PRINTS" id="PR00237">
    <property type="entry name" value="GPCRRHODOPSN"/>
</dbReference>
<gene>
    <name evidence="7" type="ORF">XAT740_LOCUS41169</name>
</gene>
<dbReference type="GO" id="GO:0004930">
    <property type="term" value="F:G protein-coupled receptor activity"/>
    <property type="evidence" value="ECO:0007669"/>
    <property type="project" value="InterPro"/>
</dbReference>
<evidence type="ECO:0000313" key="8">
    <source>
        <dbReference type="Proteomes" id="UP000663828"/>
    </source>
</evidence>
<dbReference type="AlphaFoldDB" id="A0A815V0C2"/>
<feature type="transmembrane region" description="Helical" evidence="5">
    <location>
        <begin position="96"/>
        <end position="117"/>
    </location>
</feature>
<dbReference type="InterPro" id="IPR000276">
    <property type="entry name" value="GPCR_Rhodpsn"/>
</dbReference>
<feature type="transmembrane region" description="Helical" evidence="5">
    <location>
        <begin position="184"/>
        <end position="211"/>
    </location>
</feature>
<keyword evidence="3 5" id="KW-1133">Transmembrane helix</keyword>
<dbReference type="Proteomes" id="UP000663828">
    <property type="component" value="Unassembled WGS sequence"/>
</dbReference>
<evidence type="ECO:0000256" key="5">
    <source>
        <dbReference type="SAM" id="Phobius"/>
    </source>
</evidence>
<feature type="transmembrane region" description="Helical" evidence="5">
    <location>
        <begin position="138"/>
        <end position="157"/>
    </location>
</feature>